<dbReference type="OrthoDB" id="826619at2"/>
<evidence type="ECO:0000313" key="3">
    <source>
        <dbReference type="Proteomes" id="UP000256980"/>
    </source>
</evidence>
<dbReference type="PANTHER" id="PTHR37833:SF1">
    <property type="entry name" value="SIGNAL PEPTIDE PROTEIN"/>
    <property type="match status" value="1"/>
</dbReference>
<evidence type="ECO:0000313" key="2">
    <source>
        <dbReference type="EMBL" id="RED43305.1"/>
    </source>
</evidence>
<evidence type="ECO:0000256" key="1">
    <source>
        <dbReference type="SAM" id="SignalP"/>
    </source>
</evidence>
<sequence>MKRTLNIAILLVLTLSFFSAAPTEFGKYDTKVAVMKFKTEVIDYGIISQNSEGKRLFTFTNTGDAPLLITDVKTTCGCTVPSYSKAPILPGSIGELEIKYDTKRLGAFTKTVTVMSNAEGGNKVLKIKGHIVASK</sequence>
<dbReference type="Pfam" id="PF07610">
    <property type="entry name" value="DUF1573"/>
    <property type="match status" value="1"/>
</dbReference>
<dbReference type="InterPro" id="IPR013783">
    <property type="entry name" value="Ig-like_fold"/>
</dbReference>
<keyword evidence="3" id="KW-1185">Reference proteome</keyword>
<keyword evidence="1" id="KW-0732">Signal</keyword>
<dbReference type="Proteomes" id="UP000256980">
    <property type="component" value="Unassembled WGS sequence"/>
</dbReference>
<name>A0A3D9H1D2_9FLAO</name>
<organism evidence="2 3">
    <name type="scientific">Winogradskyella eximia</name>
    <dbReference type="NCBI Taxonomy" id="262006"/>
    <lineage>
        <taxon>Bacteria</taxon>
        <taxon>Pseudomonadati</taxon>
        <taxon>Bacteroidota</taxon>
        <taxon>Flavobacteriia</taxon>
        <taxon>Flavobacteriales</taxon>
        <taxon>Flavobacteriaceae</taxon>
        <taxon>Winogradskyella</taxon>
    </lineage>
</organism>
<gene>
    <name evidence="2" type="ORF">DFQ10_106218</name>
</gene>
<dbReference type="Gene3D" id="2.60.40.10">
    <property type="entry name" value="Immunoglobulins"/>
    <property type="match status" value="1"/>
</dbReference>
<proteinExistence type="predicted"/>
<dbReference type="PANTHER" id="PTHR37833">
    <property type="entry name" value="LIPOPROTEIN-RELATED"/>
    <property type="match status" value="1"/>
</dbReference>
<protein>
    <submittedName>
        <fullName evidence="2">Uncharacterized protein DUF1573</fullName>
    </submittedName>
</protein>
<feature type="chain" id="PRO_5017647631" evidence="1">
    <location>
        <begin position="21"/>
        <end position="135"/>
    </location>
</feature>
<accession>A0A3D9H1D2</accession>
<feature type="signal peptide" evidence="1">
    <location>
        <begin position="1"/>
        <end position="20"/>
    </location>
</feature>
<reference evidence="2 3" key="1">
    <citation type="submission" date="2018-07" db="EMBL/GenBank/DDBJ databases">
        <title>Genomic Encyclopedia of Type Strains, Phase III (KMG-III): the genomes of soil and plant-associated and newly described type strains.</title>
        <authorList>
            <person name="Whitman W."/>
        </authorList>
    </citation>
    <scope>NUCLEOTIDE SEQUENCE [LARGE SCALE GENOMIC DNA]</scope>
    <source>
        <strain evidence="2 3">CECT 7946</strain>
    </source>
</reference>
<dbReference type="InterPro" id="IPR011467">
    <property type="entry name" value="DUF1573"/>
</dbReference>
<dbReference type="EMBL" id="QRDV01000006">
    <property type="protein sequence ID" value="RED43305.1"/>
    <property type="molecule type" value="Genomic_DNA"/>
</dbReference>
<dbReference type="AlphaFoldDB" id="A0A3D9H1D2"/>
<dbReference type="RefSeq" id="WP_115817983.1">
    <property type="nucleotide sequence ID" value="NZ_QRDV01000006.1"/>
</dbReference>
<comment type="caution">
    <text evidence="2">The sequence shown here is derived from an EMBL/GenBank/DDBJ whole genome shotgun (WGS) entry which is preliminary data.</text>
</comment>